<evidence type="ECO:0000313" key="1">
    <source>
        <dbReference type="EMBL" id="SHE98377.1"/>
    </source>
</evidence>
<dbReference type="Pfam" id="PF10133">
    <property type="entry name" value="CooT"/>
    <property type="match status" value="1"/>
</dbReference>
<reference evidence="1 2" key="1">
    <citation type="submission" date="2016-11" db="EMBL/GenBank/DDBJ databases">
        <authorList>
            <person name="Jaros S."/>
            <person name="Januszkiewicz K."/>
            <person name="Wedrychowicz H."/>
        </authorList>
    </citation>
    <scope>NUCLEOTIDE SEQUENCE [LARGE SCALE GENOMIC DNA]</scope>
    <source>
        <strain evidence="1 2">DSM 14828</strain>
    </source>
</reference>
<dbReference type="InterPro" id="IPR019300">
    <property type="entry name" value="CooT"/>
</dbReference>
<dbReference type="OrthoDB" id="5422162at2"/>
<gene>
    <name evidence="1" type="ORF">SAMN02746064_01625</name>
</gene>
<dbReference type="AlphaFoldDB" id="A0A1M4XXU5"/>
<dbReference type="EMBL" id="FQTU01000011">
    <property type="protein sequence ID" value="SHE98377.1"/>
    <property type="molecule type" value="Genomic_DNA"/>
</dbReference>
<sequence>MCESNVYILDANGERSLIMESVDKIVPGEKDVYLENIFGERKTVKGHIKEMALVDHSIILAK</sequence>
<dbReference type="Proteomes" id="UP000184251">
    <property type="component" value="Unassembled WGS sequence"/>
</dbReference>
<keyword evidence="2" id="KW-1185">Reference proteome</keyword>
<proteinExistence type="predicted"/>
<accession>A0A1M4XXU5</accession>
<dbReference type="RefSeq" id="WP_073270908.1">
    <property type="nucleotide sequence ID" value="NZ_FQTU01000011.1"/>
</dbReference>
<organism evidence="1 2">
    <name type="scientific">Alkalibacter saccharofermentans DSM 14828</name>
    <dbReference type="NCBI Taxonomy" id="1120975"/>
    <lineage>
        <taxon>Bacteria</taxon>
        <taxon>Bacillati</taxon>
        <taxon>Bacillota</taxon>
        <taxon>Clostridia</taxon>
        <taxon>Eubacteriales</taxon>
        <taxon>Eubacteriaceae</taxon>
        <taxon>Alkalibacter</taxon>
    </lineage>
</organism>
<evidence type="ECO:0000313" key="2">
    <source>
        <dbReference type="Proteomes" id="UP000184251"/>
    </source>
</evidence>
<protein>
    <submittedName>
        <fullName evidence="1">Predicted RNA-binding protein</fullName>
    </submittedName>
</protein>
<name>A0A1M4XXU5_9FIRM</name>
<dbReference type="STRING" id="1120975.SAMN02746064_01625"/>